<dbReference type="PANTHER" id="PTHR23014">
    <property type="entry name" value="F-BOX A PROTEIN"/>
    <property type="match status" value="1"/>
</dbReference>
<dbReference type="AlphaFoldDB" id="E3MZ49"/>
<proteinExistence type="predicted"/>
<gene>
    <name evidence="2" type="ORF">CRE_05033</name>
</gene>
<dbReference type="InterPro" id="IPR001810">
    <property type="entry name" value="F-box_dom"/>
</dbReference>
<dbReference type="PANTHER" id="PTHR23014:SF1">
    <property type="entry name" value="DUF38 DOMAIN-CONTAINING PROTEIN-RELATED"/>
    <property type="match status" value="1"/>
</dbReference>
<dbReference type="EMBL" id="DS268499">
    <property type="protein sequence ID" value="EFP12827.1"/>
    <property type="molecule type" value="Genomic_DNA"/>
</dbReference>
<dbReference type="eggNOG" id="ENOG502QZXP">
    <property type="taxonomic scope" value="Eukaryota"/>
</dbReference>
<protein>
    <recommendedName>
        <fullName evidence="1">F-box domain-containing protein</fullName>
    </recommendedName>
</protein>
<dbReference type="OMA" id="SENEAPH"/>
<dbReference type="SMART" id="SM00256">
    <property type="entry name" value="FBOX"/>
    <property type="match status" value="1"/>
</dbReference>
<dbReference type="CDD" id="cd22150">
    <property type="entry name" value="F-box_CeFBXA-like"/>
    <property type="match status" value="1"/>
</dbReference>
<dbReference type="Proteomes" id="UP000008281">
    <property type="component" value="Unassembled WGS sequence"/>
</dbReference>
<dbReference type="OrthoDB" id="5835202at2759"/>
<dbReference type="InterPro" id="IPR002900">
    <property type="entry name" value="DUF38/FTH_CAE_spp"/>
</dbReference>
<keyword evidence="3" id="KW-1185">Reference proteome</keyword>
<evidence type="ECO:0000259" key="1">
    <source>
        <dbReference type="PROSITE" id="PS50181"/>
    </source>
</evidence>
<evidence type="ECO:0000313" key="2">
    <source>
        <dbReference type="EMBL" id="EFP12827.1"/>
    </source>
</evidence>
<dbReference type="HOGENOM" id="CLU_030831_0_3_1"/>
<dbReference type="InParanoid" id="E3MZ49"/>
<dbReference type="PROSITE" id="PS50181">
    <property type="entry name" value="FBOX"/>
    <property type="match status" value="1"/>
</dbReference>
<organism evidence="3">
    <name type="scientific">Caenorhabditis remanei</name>
    <name type="common">Caenorhabditis vulgaris</name>
    <dbReference type="NCBI Taxonomy" id="31234"/>
    <lineage>
        <taxon>Eukaryota</taxon>
        <taxon>Metazoa</taxon>
        <taxon>Ecdysozoa</taxon>
        <taxon>Nematoda</taxon>
        <taxon>Chromadorea</taxon>
        <taxon>Rhabditida</taxon>
        <taxon>Rhabditina</taxon>
        <taxon>Rhabditomorpha</taxon>
        <taxon>Rhabditoidea</taxon>
        <taxon>Rhabditidae</taxon>
        <taxon>Peloderinae</taxon>
        <taxon>Caenorhabditis</taxon>
    </lineage>
</organism>
<dbReference type="Pfam" id="PF00646">
    <property type="entry name" value="F-box"/>
    <property type="match status" value="1"/>
</dbReference>
<reference evidence="2" key="1">
    <citation type="submission" date="2007-07" db="EMBL/GenBank/DDBJ databases">
        <title>PCAP assembly of the Caenorhabditis remanei genome.</title>
        <authorList>
            <consortium name="The Caenorhabditis remanei Sequencing Consortium"/>
            <person name="Wilson R.K."/>
        </authorList>
    </citation>
    <scope>NUCLEOTIDE SEQUENCE [LARGE SCALE GENOMIC DNA]</scope>
    <source>
        <strain evidence="2">PB4641</strain>
    </source>
</reference>
<sequence>MPNHRKRRPRVGLTDMPEVVMKNILEKSNFQSILKLRKVSRDFRNFIDDEKPEFHLEIIGIHMTSEQIKIFLKGLSENEAPHIEYQKHEKGCQIVCSRRTKSKTYLLENEDFVEVFCRELEQIMSHQKNSVLLSFSLTAPNIPDEFKRILKAKPIPIKTQIFAMTTKTHSQVMDVLPHMNPKYLKELCFYSSANSPHKKWIFDGIVESDQWKTAKTLEAVQFFVDVPLKNFHHFSAGNYFVNAVTAEELFELKEVSGWVLSRNKKKHNFQNYLNSNKLKRVFIGYLDEEPLKEQELHVLFGKPYFPNPRRKVDRGRWYFRVAETDSAIHFVLYFAKTLQLSLVNLSEVPSNAELR</sequence>
<feature type="domain" description="F-box" evidence="1">
    <location>
        <begin position="10"/>
        <end position="58"/>
    </location>
</feature>
<name>E3MZ49_CAERE</name>
<dbReference type="Pfam" id="PF01827">
    <property type="entry name" value="FTH"/>
    <property type="match status" value="1"/>
</dbReference>
<evidence type="ECO:0000313" key="3">
    <source>
        <dbReference type="Proteomes" id="UP000008281"/>
    </source>
</evidence>
<accession>E3MZ49</accession>